<dbReference type="AlphaFoldDB" id="R2SM35"/>
<evidence type="ECO:0000313" key="5">
    <source>
        <dbReference type="Proteomes" id="UP000013782"/>
    </source>
</evidence>
<dbReference type="RefSeq" id="WP_010755920.1">
    <property type="nucleotide sequence ID" value="NZ_ASWD01000007.1"/>
</dbReference>
<comment type="similarity">
    <text evidence="1">Belongs to the UPF0177 family.</text>
</comment>
<dbReference type="Proteomes" id="UP000013782">
    <property type="component" value="Unassembled WGS sequence"/>
</dbReference>
<keyword evidence="2" id="KW-0472">Membrane</keyword>
<feature type="transmembrane region" description="Helical" evidence="2">
    <location>
        <begin position="66"/>
        <end position="90"/>
    </location>
</feature>
<proteinExistence type="inferred from homology"/>
<dbReference type="eggNOG" id="COG1266">
    <property type="taxonomic scope" value="Bacteria"/>
</dbReference>
<evidence type="ECO:0000259" key="3">
    <source>
        <dbReference type="Pfam" id="PF02517"/>
    </source>
</evidence>
<feature type="transmembrane region" description="Helical" evidence="2">
    <location>
        <begin position="173"/>
        <end position="194"/>
    </location>
</feature>
<dbReference type="InterPro" id="IPR042150">
    <property type="entry name" value="MmRce1-like"/>
</dbReference>
<reference evidence="4 5" key="1">
    <citation type="submission" date="2013-02" db="EMBL/GenBank/DDBJ databases">
        <title>The Genome Sequence of Enterococcus pallens BAA-351.</title>
        <authorList>
            <consortium name="The Broad Institute Genome Sequencing Platform"/>
            <consortium name="The Broad Institute Genome Sequencing Center for Infectious Disease"/>
            <person name="Earl A.M."/>
            <person name="Gilmore M.S."/>
            <person name="Lebreton F."/>
            <person name="Walker B."/>
            <person name="Young S.K."/>
            <person name="Zeng Q."/>
            <person name="Gargeya S."/>
            <person name="Fitzgerald M."/>
            <person name="Haas B."/>
            <person name="Abouelleil A."/>
            <person name="Alvarado L."/>
            <person name="Arachchi H.M."/>
            <person name="Berlin A.M."/>
            <person name="Chapman S.B."/>
            <person name="Dewar J."/>
            <person name="Goldberg J."/>
            <person name="Griggs A."/>
            <person name="Gujja S."/>
            <person name="Hansen M."/>
            <person name="Howarth C."/>
            <person name="Imamovic A."/>
            <person name="Larimer J."/>
            <person name="McCowan C."/>
            <person name="Murphy C."/>
            <person name="Neiman D."/>
            <person name="Pearson M."/>
            <person name="Priest M."/>
            <person name="Roberts A."/>
            <person name="Saif S."/>
            <person name="Shea T."/>
            <person name="Sisk P."/>
            <person name="Sykes S."/>
            <person name="Wortman J."/>
            <person name="Nusbaum C."/>
            <person name="Birren B."/>
        </authorList>
    </citation>
    <scope>NUCLEOTIDE SEQUENCE [LARGE SCALE GENOMIC DNA]</scope>
    <source>
        <strain evidence="4 5">ATCC BAA-351</strain>
    </source>
</reference>
<dbReference type="PANTHER" id="PTHR35797">
    <property type="entry name" value="PROTEASE-RELATED"/>
    <property type="match status" value="1"/>
</dbReference>
<accession>R2SM35</accession>
<protein>
    <recommendedName>
        <fullName evidence="3">CAAX prenyl protease 2/Lysostaphin resistance protein A-like domain-containing protein</fullName>
    </recommendedName>
</protein>
<dbReference type="GO" id="GO:0080120">
    <property type="term" value="P:CAAX-box protein maturation"/>
    <property type="evidence" value="ECO:0007669"/>
    <property type="project" value="UniProtKB-ARBA"/>
</dbReference>
<dbReference type="OrthoDB" id="9777755at2"/>
<sequence length="266" mass="30435">MSKTKKSLLTFLVLCFSISLIFYYLIIAKQMLEFSYLLMWCPGIAAIITSLIYHRKENALLIRRTPLKYIGITFLLTFVWWGISYGVYFLMYGRDVIIGNMPLELAKQPAMLLMMLAIYFVTALGEELGWRGYMGPKLNELFGFYKGGLICGLIWALWHAPLFLTGYVSTIPLWYQAPIYVLQMVVVSYTMSYLTLKSKSVWPAVFSHFLDNFVCQVLLDQSIGGPLRPYLVGETGIISLLMMVIVATIVIKLYNNQSKVKNFDLV</sequence>
<keyword evidence="2" id="KW-0812">Transmembrane</keyword>
<dbReference type="PATRIC" id="fig|1158607.3.peg.865"/>
<dbReference type="Pfam" id="PF02517">
    <property type="entry name" value="Rce1-like"/>
    <property type="match status" value="1"/>
</dbReference>
<feature type="transmembrane region" description="Helical" evidence="2">
    <location>
        <begin position="7"/>
        <end position="28"/>
    </location>
</feature>
<dbReference type="STRING" id="160454.RV10_GL003934"/>
<organism evidence="4 5">
    <name type="scientific">Enterococcus pallens ATCC BAA-351</name>
    <dbReference type="NCBI Taxonomy" id="1158607"/>
    <lineage>
        <taxon>Bacteria</taxon>
        <taxon>Bacillati</taxon>
        <taxon>Bacillota</taxon>
        <taxon>Bacilli</taxon>
        <taxon>Lactobacillales</taxon>
        <taxon>Enterococcaceae</taxon>
        <taxon>Enterococcus</taxon>
    </lineage>
</organism>
<feature type="transmembrane region" description="Helical" evidence="2">
    <location>
        <begin position="231"/>
        <end position="251"/>
    </location>
</feature>
<keyword evidence="2" id="KW-1133">Transmembrane helix</keyword>
<gene>
    <name evidence="4" type="ORF">UAU_00864</name>
</gene>
<evidence type="ECO:0000313" key="4">
    <source>
        <dbReference type="EMBL" id="EOH96215.1"/>
    </source>
</evidence>
<dbReference type="GO" id="GO:0004175">
    <property type="term" value="F:endopeptidase activity"/>
    <property type="evidence" value="ECO:0007669"/>
    <property type="project" value="UniProtKB-ARBA"/>
</dbReference>
<feature type="transmembrane region" description="Helical" evidence="2">
    <location>
        <begin position="142"/>
        <end position="161"/>
    </location>
</feature>
<evidence type="ECO:0000256" key="1">
    <source>
        <dbReference type="ARBA" id="ARBA00009067"/>
    </source>
</evidence>
<dbReference type="EMBL" id="AJAQ01000008">
    <property type="protein sequence ID" value="EOH96215.1"/>
    <property type="molecule type" value="Genomic_DNA"/>
</dbReference>
<name>R2SM35_9ENTE</name>
<dbReference type="HOGENOM" id="CLU_064706_5_0_9"/>
<dbReference type="InterPro" id="IPR003675">
    <property type="entry name" value="Rce1/LyrA-like_dom"/>
</dbReference>
<dbReference type="PANTHER" id="PTHR35797:SF1">
    <property type="entry name" value="PROTEASE"/>
    <property type="match status" value="1"/>
</dbReference>
<evidence type="ECO:0000256" key="2">
    <source>
        <dbReference type="SAM" id="Phobius"/>
    </source>
</evidence>
<keyword evidence="5" id="KW-1185">Reference proteome</keyword>
<comment type="caution">
    <text evidence="4">The sequence shown here is derived from an EMBL/GenBank/DDBJ whole genome shotgun (WGS) entry which is preliminary data.</text>
</comment>
<feature type="domain" description="CAAX prenyl protease 2/Lysostaphin resistance protein A-like" evidence="3">
    <location>
        <begin position="111"/>
        <end position="214"/>
    </location>
</feature>
<feature type="transmembrane region" description="Helical" evidence="2">
    <location>
        <begin position="110"/>
        <end position="130"/>
    </location>
</feature>
<feature type="transmembrane region" description="Helical" evidence="2">
    <location>
        <begin position="34"/>
        <end position="54"/>
    </location>
</feature>